<dbReference type="EMBL" id="JAUUCC010000003">
    <property type="protein sequence ID" value="MEE2049232.1"/>
    <property type="molecule type" value="Genomic_DNA"/>
</dbReference>
<organism evidence="2 3">
    <name type="scientific">Nocardiopsis tropica</name>
    <dbReference type="NCBI Taxonomy" id="109330"/>
    <lineage>
        <taxon>Bacteria</taxon>
        <taxon>Bacillati</taxon>
        <taxon>Actinomycetota</taxon>
        <taxon>Actinomycetes</taxon>
        <taxon>Streptosporangiales</taxon>
        <taxon>Nocardiopsidaceae</taxon>
        <taxon>Nocardiopsis</taxon>
    </lineage>
</organism>
<dbReference type="Gene3D" id="3.10.450.50">
    <property type="match status" value="1"/>
</dbReference>
<dbReference type="InterPro" id="IPR032710">
    <property type="entry name" value="NTF2-like_dom_sf"/>
</dbReference>
<dbReference type="Pfam" id="PF13577">
    <property type="entry name" value="SnoaL_4"/>
    <property type="match status" value="1"/>
</dbReference>
<dbReference type="SUPFAM" id="SSF54427">
    <property type="entry name" value="NTF2-like"/>
    <property type="match status" value="1"/>
</dbReference>
<evidence type="ECO:0000313" key="3">
    <source>
        <dbReference type="Proteomes" id="UP001348641"/>
    </source>
</evidence>
<protein>
    <submittedName>
        <fullName evidence="2">Nuclear transport factor 2 family protein</fullName>
    </submittedName>
</protein>
<sequence>MDGTQVTGIHQLYARQSHLIDSGDAGGWADTFTPDGEFHSPTYPAPVVGRTPLRDFARDFARDARAGGEVRRHVVTNVYVESLDPEEARVSAYLQVMATRVAGGTRVLRLTALHDRLVRHGEDWRVARRDVRRDDTA</sequence>
<comment type="caution">
    <text evidence="2">The sequence shown here is derived from an EMBL/GenBank/DDBJ whole genome shotgun (WGS) entry which is preliminary data.</text>
</comment>
<dbReference type="Proteomes" id="UP001348641">
    <property type="component" value="Unassembled WGS sequence"/>
</dbReference>
<evidence type="ECO:0000259" key="1">
    <source>
        <dbReference type="Pfam" id="PF13577"/>
    </source>
</evidence>
<name>A0ABU7KIW8_9ACTN</name>
<proteinExistence type="predicted"/>
<reference evidence="2 3" key="1">
    <citation type="submission" date="2023-07" db="EMBL/GenBank/DDBJ databases">
        <authorList>
            <person name="Girao M."/>
            <person name="Carvalho M.F."/>
        </authorList>
    </citation>
    <scope>NUCLEOTIDE SEQUENCE [LARGE SCALE GENOMIC DNA]</scope>
    <source>
        <strain evidence="2 3">66/93</strain>
    </source>
</reference>
<accession>A0ABU7KIW8</accession>
<feature type="domain" description="SnoaL-like" evidence="1">
    <location>
        <begin position="7"/>
        <end position="130"/>
    </location>
</feature>
<gene>
    <name evidence="2" type="ORF">Q8A49_01825</name>
</gene>
<dbReference type="InterPro" id="IPR037401">
    <property type="entry name" value="SnoaL-like"/>
</dbReference>
<evidence type="ECO:0000313" key="2">
    <source>
        <dbReference type="EMBL" id="MEE2049232.1"/>
    </source>
</evidence>
<dbReference type="RefSeq" id="WP_330156527.1">
    <property type="nucleotide sequence ID" value="NZ_BAAAJA010000010.1"/>
</dbReference>